<proteinExistence type="predicted"/>
<dbReference type="AlphaFoldDB" id="A0A1E1WU17"/>
<dbReference type="PANTHER" id="PTHR16260:SF3">
    <property type="entry name" value="CHROMOSOME 14 OPEN READING FRAME 119-LIKE-RELATED"/>
    <property type="match status" value="1"/>
</dbReference>
<dbReference type="EMBL" id="GDQN01000718">
    <property type="protein sequence ID" value="JAT90336.1"/>
    <property type="molecule type" value="Transcribed_RNA"/>
</dbReference>
<feature type="region of interest" description="Disordered" evidence="1">
    <location>
        <begin position="124"/>
        <end position="164"/>
    </location>
</feature>
<accession>A0A1E1WU17</accession>
<dbReference type="OrthoDB" id="6514241at2759"/>
<dbReference type="Pfam" id="PF14969">
    <property type="entry name" value="DUF4508"/>
    <property type="match status" value="1"/>
</dbReference>
<organism evidence="2">
    <name type="scientific">Pectinophora gossypiella</name>
    <name type="common">Cotton pink bollworm</name>
    <name type="synonym">Depressaria gossypiella</name>
    <dbReference type="NCBI Taxonomy" id="13191"/>
    <lineage>
        <taxon>Eukaryota</taxon>
        <taxon>Metazoa</taxon>
        <taxon>Ecdysozoa</taxon>
        <taxon>Arthropoda</taxon>
        <taxon>Hexapoda</taxon>
        <taxon>Insecta</taxon>
        <taxon>Pterygota</taxon>
        <taxon>Neoptera</taxon>
        <taxon>Endopterygota</taxon>
        <taxon>Lepidoptera</taxon>
        <taxon>Glossata</taxon>
        <taxon>Ditrysia</taxon>
        <taxon>Gelechioidea</taxon>
        <taxon>Gelechiidae</taxon>
        <taxon>Apatetrinae</taxon>
        <taxon>Pectinophora</taxon>
    </lineage>
</organism>
<evidence type="ECO:0000313" key="2">
    <source>
        <dbReference type="EMBL" id="JAT90336.1"/>
    </source>
</evidence>
<reference evidence="2" key="1">
    <citation type="submission" date="2015-09" db="EMBL/GenBank/DDBJ databases">
        <title>De novo assembly of Pectinophora gossypiella (Pink Bollworm) gut transcriptome.</title>
        <authorList>
            <person name="Tassone E.E."/>
        </authorList>
    </citation>
    <scope>NUCLEOTIDE SEQUENCE</scope>
</reference>
<evidence type="ECO:0000256" key="1">
    <source>
        <dbReference type="SAM" id="MobiDB-lite"/>
    </source>
</evidence>
<gene>
    <name evidence="2" type="ORF">g.8958</name>
</gene>
<sequence length="176" mass="19637">MTNLPGEQRPLARRMSAPGLTSEAQLRYLLQWFAEFSELQREDFLPVLAAARGGKPDLLAATLANLSCEDKPVSLFMCRIKLFNEWYPTWAEEEQDRLVKGVTEIDAEFGEKLNDLLVNGPPVNGDMNGTNEMHSPEEKPEIEEPQVNVEPVEEPEPEPEVPVVPENVPVEIAAAS</sequence>
<protein>
    <submittedName>
        <fullName evidence="2">Uncharacterized protein</fullName>
    </submittedName>
</protein>
<dbReference type="InterPro" id="IPR028019">
    <property type="entry name" value="DUF4508"/>
</dbReference>
<dbReference type="PANTHER" id="PTHR16260">
    <property type="entry name" value="SIMILAR TO 1700123O20RIK PROTEIN"/>
    <property type="match status" value="1"/>
</dbReference>
<name>A0A1E1WU17_PECGO</name>